<gene>
    <name evidence="1" type="ordered locus">Toce_2220</name>
</gene>
<dbReference type="STRING" id="555079.Toce_2220"/>
<dbReference type="Proteomes" id="UP000000272">
    <property type="component" value="Chromosome"/>
</dbReference>
<dbReference type="eggNOG" id="ENOG502ZBBY">
    <property type="taxonomic scope" value="Bacteria"/>
</dbReference>
<evidence type="ECO:0000313" key="2">
    <source>
        <dbReference type="Proteomes" id="UP000000272"/>
    </source>
</evidence>
<dbReference type="HOGENOM" id="CLU_1277119_0_0_9"/>
<dbReference type="KEGG" id="toc:Toce_2220"/>
<dbReference type="Pfam" id="PF16286">
    <property type="entry name" value="DUF4932"/>
    <property type="match status" value="1"/>
</dbReference>
<organism evidence="1 2">
    <name type="scientific">Thermosediminibacter oceani (strain ATCC BAA-1034 / DSM 16646 / JW/IW-1228P)</name>
    <dbReference type="NCBI Taxonomy" id="555079"/>
    <lineage>
        <taxon>Bacteria</taxon>
        <taxon>Bacillati</taxon>
        <taxon>Bacillota</taxon>
        <taxon>Clostridia</taxon>
        <taxon>Thermosediminibacterales</taxon>
        <taxon>Thermosediminibacteraceae</taxon>
        <taxon>Thermosediminibacter</taxon>
    </lineage>
</organism>
<evidence type="ECO:0000313" key="1">
    <source>
        <dbReference type="EMBL" id="ADL08932.1"/>
    </source>
</evidence>
<protein>
    <submittedName>
        <fullName evidence="1">Uncharacterized protein</fullName>
    </submittedName>
</protein>
<name>D9S153_THEOJ</name>
<proteinExistence type="predicted"/>
<dbReference type="InterPro" id="IPR032560">
    <property type="entry name" value="DUF4932"/>
</dbReference>
<reference evidence="1 2" key="1">
    <citation type="journal article" date="2010" name="Stand. Genomic Sci.">
        <title>Complete genome sequence of Thermosediminibacter oceani type strain (JW/IW-1228P).</title>
        <authorList>
            <person name="Pitluck S."/>
            <person name="Yasawong M."/>
            <person name="Munk C."/>
            <person name="Nolan M."/>
            <person name="Lapidus A."/>
            <person name="Lucas S."/>
            <person name="Glavina Del Rio T."/>
            <person name="Tice H."/>
            <person name="Cheng J.F."/>
            <person name="Bruce D."/>
            <person name="Detter C."/>
            <person name="Tapia R."/>
            <person name="Han C."/>
            <person name="Goodwin L."/>
            <person name="Liolios K."/>
            <person name="Ivanova N."/>
            <person name="Mavromatis K."/>
            <person name="Mikhailova N."/>
            <person name="Pati A."/>
            <person name="Chen A."/>
            <person name="Palaniappan K."/>
            <person name="Land M."/>
            <person name="Hauser L."/>
            <person name="Chang Y.J."/>
            <person name="Jeffries C.D."/>
            <person name="Rohde M."/>
            <person name="Spring S."/>
            <person name="Sikorski J."/>
            <person name="Goker M."/>
            <person name="Woyke T."/>
            <person name="Bristow J."/>
            <person name="Eisen J.A."/>
            <person name="Markowitz V."/>
            <person name="Hugenholtz P."/>
            <person name="Kyrpides N.C."/>
            <person name="Klenk H.P."/>
        </authorList>
    </citation>
    <scope>NUCLEOTIDE SEQUENCE [LARGE SCALE GENOMIC DNA]</scope>
    <source>
        <strain evidence="2">ATCC BAA-1034 / DSM 16646 / JW/IW-1228P</strain>
    </source>
</reference>
<sequence>MNIMIDPRIELLSSVQLNSGYSRLTKLDFSYKRNMGKYFDKFKNHEAVRMFSRLRRNGFAYDVPPALMLHLTNPPELKKVFPYMDTIRYSGANDNEMDLFVLELQKYALETDFQKFYNNNMGFYNRLVKKVSDDIKDFDVVNDLEEYFGIKKNSYNIILAPLFHAGGYGPQIKKDDGTFDVYAIIGPVIPSSLKFSKSFLRKILGKIFIRLNLRDL</sequence>
<dbReference type="AlphaFoldDB" id="D9S153"/>
<accession>D9S153</accession>
<dbReference type="EMBL" id="CP002131">
    <property type="protein sequence ID" value="ADL08932.1"/>
    <property type="molecule type" value="Genomic_DNA"/>
</dbReference>
<keyword evidence="2" id="KW-1185">Reference proteome</keyword>